<dbReference type="InterPro" id="IPR051824">
    <property type="entry name" value="LRR_Rcpt-Like_S/T_Kinase"/>
</dbReference>
<reference evidence="2 3" key="1">
    <citation type="submission" date="2013-10" db="EMBL/GenBank/DDBJ databases">
        <authorList>
            <consortium name="International Citrus Genome Consortium"/>
            <person name="Jenkins J."/>
            <person name="Schmutz J."/>
            <person name="Prochnik S."/>
            <person name="Rokhsar D."/>
            <person name="Gmitter F."/>
            <person name="Ollitrault P."/>
            <person name="Machado M."/>
            <person name="Talon M."/>
            <person name="Wincker P."/>
            <person name="Jaillon O."/>
            <person name="Morgante M."/>
        </authorList>
    </citation>
    <scope>NUCLEOTIDE SEQUENCE</scope>
    <source>
        <strain evidence="3">cv. Clemenules</strain>
    </source>
</reference>
<dbReference type="OMA" id="DSHCAYS"/>
<evidence type="ECO:0000313" key="2">
    <source>
        <dbReference type="EMBL" id="ESR62020.1"/>
    </source>
</evidence>
<feature type="non-terminal residue" evidence="2">
    <location>
        <position position="1"/>
    </location>
</feature>
<dbReference type="SUPFAM" id="SSF52058">
    <property type="entry name" value="L domain-like"/>
    <property type="match status" value="1"/>
</dbReference>
<dbReference type="GO" id="GO:0005886">
    <property type="term" value="C:plasma membrane"/>
    <property type="evidence" value="ECO:0007669"/>
    <property type="project" value="TreeGrafter"/>
</dbReference>
<dbReference type="eggNOG" id="ENOG502QUW9">
    <property type="taxonomic scope" value="Eukaryota"/>
</dbReference>
<sequence length="143" mass="15757">RALNSILQQWEPLAVRLWNISGNPCSGSALNATDSEFESRNNNPAIVCDCTFDNGATCHISKLQCSLNLSLHLRVYALNKKGVIPEELVTLQYLTFLKIDQNFFTGPLPSFIGKVSRLELLTTNHLVPYAGTDSHCAYSTVGN</sequence>
<dbReference type="Gramene" id="ESR62020">
    <property type="protein sequence ID" value="ESR62020"/>
    <property type="gene ID" value="CICLE_v10018201mg"/>
</dbReference>
<dbReference type="STRING" id="85681.V4UCW6"/>
<name>V4UCW6_CITCL</name>
<proteinExistence type="predicted"/>
<dbReference type="AlphaFoldDB" id="V4UCW6"/>
<dbReference type="PANTHER" id="PTHR48006:SF34">
    <property type="entry name" value="OS08G0203700 PROTEIN"/>
    <property type="match status" value="1"/>
</dbReference>
<evidence type="ECO:0008006" key="4">
    <source>
        <dbReference type="Google" id="ProtNLM"/>
    </source>
</evidence>
<dbReference type="InParanoid" id="V4UCW6"/>
<dbReference type="InterPro" id="IPR032675">
    <property type="entry name" value="LRR_dom_sf"/>
</dbReference>
<dbReference type="EMBL" id="KI536312">
    <property type="protein sequence ID" value="ESR62020.1"/>
    <property type="molecule type" value="Genomic_DNA"/>
</dbReference>
<dbReference type="KEGG" id="cic:CICLE_v10018201mg"/>
<accession>V4UCW6</accession>
<keyword evidence="3" id="KW-1185">Reference proteome</keyword>
<comment type="subcellular location">
    <subcellularLocation>
        <location evidence="1">Membrane</location>
        <topology evidence="1">Single-pass type I membrane protein</topology>
    </subcellularLocation>
</comment>
<dbReference type="PANTHER" id="PTHR48006">
    <property type="entry name" value="LEUCINE-RICH REPEAT-CONTAINING PROTEIN DDB_G0281931-RELATED"/>
    <property type="match status" value="1"/>
</dbReference>
<evidence type="ECO:0000256" key="1">
    <source>
        <dbReference type="ARBA" id="ARBA00004479"/>
    </source>
</evidence>
<gene>
    <name evidence="2" type="ORF">CICLE_v10018201mg</name>
</gene>
<dbReference type="Proteomes" id="UP000030687">
    <property type="component" value="Unassembled WGS sequence"/>
</dbReference>
<dbReference type="Gene3D" id="3.80.10.10">
    <property type="entry name" value="Ribonuclease Inhibitor"/>
    <property type="match status" value="1"/>
</dbReference>
<protein>
    <recommendedName>
        <fullName evidence="4">Leucine-rich repeat-containing N-terminal plant-type domain-containing protein</fullName>
    </recommendedName>
</protein>
<organism evidence="2 3">
    <name type="scientific">Citrus clementina</name>
    <name type="common">Clementine</name>
    <name type="synonym">Citrus deliciosa x Citrus sinensis</name>
    <dbReference type="NCBI Taxonomy" id="85681"/>
    <lineage>
        <taxon>Eukaryota</taxon>
        <taxon>Viridiplantae</taxon>
        <taxon>Streptophyta</taxon>
        <taxon>Embryophyta</taxon>
        <taxon>Tracheophyta</taxon>
        <taxon>Spermatophyta</taxon>
        <taxon>Magnoliopsida</taxon>
        <taxon>eudicotyledons</taxon>
        <taxon>Gunneridae</taxon>
        <taxon>Pentapetalae</taxon>
        <taxon>rosids</taxon>
        <taxon>malvids</taxon>
        <taxon>Sapindales</taxon>
        <taxon>Rutaceae</taxon>
        <taxon>Aurantioideae</taxon>
        <taxon>Citrus</taxon>
    </lineage>
</organism>
<evidence type="ECO:0000313" key="3">
    <source>
        <dbReference type="Proteomes" id="UP000030687"/>
    </source>
</evidence>